<keyword evidence="2" id="KW-1185">Reference proteome</keyword>
<dbReference type="InterPro" id="IPR019410">
    <property type="entry name" value="Methyltransf_16"/>
</dbReference>
<dbReference type="Proteomes" id="UP001061958">
    <property type="component" value="Unassembled WGS sequence"/>
</dbReference>
<dbReference type="Gene3D" id="3.40.50.150">
    <property type="entry name" value="Vaccinia Virus protein VP39"/>
    <property type="match status" value="1"/>
</dbReference>
<reference evidence="1" key="2">
    <citation type="submission" date="2022-01" db="EMBL/GenBank/DDBJ databases">
        <authorList>
            <person name="Hirooka S."/>
            <person name="Miyagishima S.Y."/>
        </authorList>
    </citation>
    <scope>NUCLEOTIDE SEQUENCE</scope>
    <source>
        <strain evidence="1">NBRC 102759</strain>
    </source>
</reference>
<dbReference type="PANTHER" id="PTHR14614">
    <property type="entry name" value="HEPATOCELLULAR CARCINOMA-ASSOCIATED ANTIGEN"/>
    <property type="match status" value="1"/>
</dbReference>
<organism evidence="1 2">
    <name type="scientific">Galdieria partita</name>
    <dbReference type="NCBI Taxonomy" id="83374"/>
    <lineage>
        <taxon>Eukaryota</taxon>
        <taxon>Rhodophyta</taxon>
        <taxon>Bangiophyceae</taxon>
        <taxon>Galdieriales</taxon>
        <taxon>Galdieriaceae</taxon>
        <taxon>Galdieria</taxon>
    </lineage>
</organism>
<name>A0A9C7PTT3_9RHOD</name>
<dbReference type="SUPFAM" id="SSF53335">
    <property type="entry name" value="S-adenosyl-L-methionine-dependent methyltransferases"/>
    <property type="match status" value="1"/>
</dbReference>
<proteinExistence type="predicted"/>
<evidence type="ECO:0000313" key="2">
    <source>
        <dbReference type="Proteomes" id="UP001061958"/>
    </source>
</evidence>
<accession>A0A9C7PTT3</accession>
<protein>
    <submittedName>
        <fullName evidence="1">Uncharacterized protein</fullName>
    </submittedName>
</protein>
<comment type="caution">
    <text evidence="1">The sequence shown here is derived from an EMBL/GenBank/DDBJ whole genome shotgun (WGS) entry which is preliminary data.</text>
</comment>
<dbReference type="OrthoDB" id="46564at2759"/>
<evidence type="ECO:0000313" key="1">
    <source>
        <dbReference type="EMBL" id="GJQ09812.1"/>
    </source>
</evidence>
<reference evidence="1" key="1">
    <citation type="journal article" date="2022" name="Proc. Natl. Acad. Sci. U.S.A.">
        <title>Life cycle and functional genomics of the unicellular red alga Galdieria for elucidating algal and plant evolution and industrial use.</title>
        <authorList>
            <person name="Hirooka S."/>
            <person name="Itabashi T."/>
            <person name="Ichinose T.M."/>
            <person name="Onuma R."/>
            <person name="Fujiwara T."/>
            <person name="Yamashita S."/>
            <person name="Jong L.W."/>
            <person name="Tomita R."/>
            <person name="Iwane A.H."/>
            <person name="Miyagishima S.Y."/>
        </authorList>
    </citation>
    <scope>NUCLEOTIDE SEQUENCE</scope>
    <source>
        <strain evidence="1">NBRC 102759</strain>
    </source>
</reference>
<dbReference type="AlphaFoldDB" id="A0A9C7PTT3"/>
<gene>
    <name evidence="1" type="ORF">GpartN1_g1603.t1</name>
</gene>
<dbReference type="InterPro" id="IPR029063">
    <property type="entry name" value="SAM-dependent_MTases_sf"/>
</dbReference>
<sequence>MNGESCDEDSAGYPDWFLSQADQVQPLPYVFETQHIVLWSAPHHMRQTLYGAYLRVWPSSVVLAKFLVDRFSSLPPVAKDPTLLELGAGIGFCSIATCLVTGYNIIATEGDSHVLTYLERNCQQTCRVHAERLQWGDDKVIQELRQKYALEGFQYVFGADVVYEEESIPLLASTIASSLVERHGLVFLAFSLQFQQLEKQLLECMEKFAFEFKERQLRDSVIILTFGRRRVENISVLRD</sequence>
<dbReference type="EMBL" id="BQMJ01000011">
    <property type="protein sequence ID" value="GJQ09812.1"/>
    <property type="molecule type" value="Genomic_DNA"/>
</dbReference>
<dbReference type="Pfam" id="PF10294">
    <property type="entry name" value="Methyltransf_16"/>
    <property type="match status" value="1"/>
</dbReference>